<feature type="transmembrane region" description="Helical" evidence="5">
    <location>
        <begin position="149"/>
        <end position="169"/>
    </location>
</feature>
<evidence type="ECO:0000313" key="7">
    <source>
        <dbReference type="Proteomes" id="UP000256884"/>
    </source>
</evidence>
<feature type="transmembrane region" description="Helical" evidence="5">
    <location>
        <begin position="29"/>
        <end position="47"/>
    </location>
</feature>
<keyword evidence="3 5" id="KW-1133">Transmembrane helix</keyword>
<dbReference type="InterPro" id="IPR003689">
    <property type="entry name" value="ZIP"/>
</dbReference>
<evidence type="ECO:0000256" key="4">
    <source>
        <dbReference type="ARBA" id="ARBA00023136"/>
    </source>
</evidence>
<evidence type="ECO:0000256" key="2">
    <source>
        <dbReference type="ARBA" id="ARBA00022692"/>
    </source>
</evidence>
<organism evidence="6 7">
    <name type="scientific">Tenacibaculum gallaicum</name>
    <dbReference type="NCBI Taxonomy" id="561505"/>
    <lineage>
        <taxon>Bacteria</taxon>
        <taxon>Pseudomonadati</taxon>
        <taxon>Bacteroidota</taxon>
        <taxon>Flavobacteriia</taxon>
        <taxon>Flavobacteriales</taxon>
        <taxon>Flavobacteriaceae</taxon>
        <taxon>Tenacibaculum</taxon>
    </lineage>
</organism>
<dbReference type="RefSeq" id="WP_115900784.1">
    <property type="nucleotide sequence ID" value="NZ_QUNS01000003.1"/>
</dbReference>
<evidence type="ECO:0000256" key="3">
    <source>
        <dbReference type="ARBA" id="ARBA00022989"/>
    </source>
</evidence>
<protein>
    <submittedName>
        <fullName evidence="6">ZIP zinc transporter</fullName>
    </submittedName>
</protein>
<dbReference type="EMBL" id="QUNS01000003">
    <property type="protein sequence ID" value="REH52433.1"/>
    <property type="molecule type" value="Genomic_DNA"/>
</dbReference>
<keyword evidence="2 5" id="KW-0812">Transmembrane</keyword>
<gene>
    <name evidence="6" type="ORF">C7448_103165</name>
</gene>
<evidence type="ECO:0000256" key="5">
    <source>
        <dbReference type="SAM" id="Phobius"/>
    </source>
</evidence>
<feature type="transmembrane region" description="Helical" evidence="5">
    <location>
        <begin position="121"/>
        <end position="143"/>
    </location>
</feature>
<keyword evidence="7" id="KW-1185">Reference proteome</keyword>
<accession>A0A3E0I158</accession>
<dbReference type="Proteomes" id="UP000256884">
    <property type="component" value="Unassembled WGS sequence"/>
</dbReference>
<dbReference type="AlphaFoldDB" id="A0A3E0I158"/>
<name>A0A3E0I158_9FLAO</name>
<dbReference type="OrthoDB" id="654481at2"/>
<feature type="transmembrane region" description="Helical" evidence="5">
    <location>
        <begin position="59"/>
        <end position="77"/>
    </location>
</feature>
<feature type="transmembrane region" description="Helical" evidence="5">
    <location>
        <begin position="210"/>
        <end position="226"/>
    </location>
</feature>
<evidence type="ECO:0000256" key="1">
    <source>
        <dbReference type="ARBA" id="ARBA00004141"/>
    </source>
</evidence>
<dbReference type="PANTHER" id="PTHR11040:SF44">
    <property type="entry name" value="PROTEIN ZNTC-RELATED"/>
    <property type="match status" value="1"/>
</dbReference>
<evidence type="ECO:0000313" key="6">
    <source>
        <dbReference type="EMBL" id="REH52433.1"/>
    </source>
</evidence>
<dbReference type="GO" id="GO:0016020">
    <property type="term" value="C:membrane"/>
    <property type="evidence" value="ECO:0007669"/>
    <property type="project" value="UniProtKB-SubCell"/>
</dbReference>
<comment type="subcellular location">
    <subcellularLocation>
        <location evidence="1">Membrane</location>
        <topology evidence="1">Multi-pass membrane protein</topology>
    </subcellularLocation>
</comment>
<dbReference type="GO" id="GO:0005385">
    <property type="term" value="F:zinc ion transmembrane transporter activity"/>
    <property type="evidence" value="ECO:0007669"/>
    <property type="project" value="TreeGrafter"/>
</dbReference>
<dbReference type="PANTHER" id="PTHR11040">
    <property type="entry name" value="ZINC/IRON TRANSPORTER"/>
    <property type="match status" value="1"/>
</dbReference>
<dbReference type="Pfam" id="PF02535">
    <property type="entry name" value="Zip"/>
    <property type="match status" value="1"/>
</dbReference>
<proteinExistence type="predicted"/>
<comment type="caution">
    <text evidence="6">The sequence shown here is derived from an EMBL/GenBank/DDBJ whole genome shotgun (WGS) entry which is preliminary data.</text>
</comment>
<feature type="transmembrane region" description="Helical" evidence="5">
    <location>
        <begin position="181"/>
        <end position="198"/>
    </location>
</feature>
<reference evidence="6 7" key="1">
    <citation type="submission" date="2018-08" db="EMBL/GenBank/DDBJ databases">
        <title>Genomic Encyclopedia of Type Strains, Phase IV (KMG-IV): sequencing the most valuable type-strain genomes for metagenomic binning, comparative biology and taxonomic classification.</title>
        <authorList>
            <person name="Goeker M."/>
        </authorList>
    </citation>
    <scope>NUCLEOTIDE SEQUENCE [LARGE SCALE GENOMIC DNA]</scope>
    <source>
        <strain evidence="6 7">DSM 18841</strain>
    </source>
</reference>
<sequence>MSYLLLIVSVLVGVLFVFTLKPSNTFVRLLLAFSGAYLLSVTILHLLPEVYHHSDNTKLVGILILVGIIIQSVLESFSKGAEHGHIHLHSDSSEFPWLLFISLCIHAFSEGLPIHHADNNLLWAIIVHKIPIAIVLTTFLLHAKYSKKAVFFFLTVFSLMSPLGILVSNKIPLIEQYHTEITALIVGVFLHISTIILFESTENHKFNYKKFAAIILGVLLTIFSMHQPH</sequence>
<keyword evidence="4 5" id="KW-0472">Membrane</keyword>